<evidence type="ECO:0000313" key="2">
    <source>
        <dbReference type="EMBL" id="KAK6761780.1"/>
    </source>
</evidence>
<evidence type="ECO:0000313" key="3">
    <source>
        <dbReference type="Proteomes" id="UP001303046"/>
    </source>
</evidence>
<keyword evidence="3" id="KW-1185">Reference proteome</keyword>
<organism evidence="2 3">
    <name type="scientific">Necator americanus</name>
    <name type="common">Human hookworm</name>
    <dbReference type="NCBI Taxonomy" id="51031"/>
    <lineage>
        <taxon>Eukaryota</taxon>
        <taxon>Metazoa</taxon>
        <taxon>Ecdysozoa</taxon>
        <taxon>Nematoda</taxon>
        <taxon>Chromadorea</taxon>
        <taxon>Rhabditida</taxon>
        <taxon>Rhabditina</taxon>
        <taxon>Rhabditomorpha</taxon>
        <taxon>Strongyloidea</taxon>
        <taxon>Ancylostomatidae</taxon>
        <taxon>Bunostominae</taxon>
        <taxon>Necator</taxon>
    </lineage>
</organism>
<dbReference type="Proteomes" id="UP001303046">
    <property type="component" value="Unassembled WGS sequence"/>
</dbReference>
<sequence length="297" mass="33070">METVEDQRCSSTKKPRIKKKATHNEPFDDNRLYKGREHLAQFYEIENTCKILGCSESICRNTAKFQNNATFHYFIIRRNNQHRQPSANVSQDHGFLWRRIPATRKRGKPEGHFRGGHDYRSASLPGDAEAIGRGGSRSGPGPWSTVVAVGLPIRAPEFSGKFLRDVRVRVIVQQANLIELRVLLADLVGQSLQLSAVNLGSNCRVVRQQFETVDSMNSLPEALHDLLLMDFTFHERIRHFIASAPGTFVGVVDVRDPFFISSDNGVQPLESAVYGEQLSADVQASLAVASLSACGSH</sequence>
<feature type="region of interest" description="Disordered" evidence="1">
    <location>
        <begin position="1"/>
        <end position="26"/>
    </location>
</feature>
<reference evidence="2 3" key="1">
    <citation type="submission" date="2023-08" db="EMBL/GenBank/DDBJ databases">
        <title>A Necator americanus chromosomal reference genome.</title>
        <authorList>
            <person name="Ilik V."/>
            <person name="Petrzelkova K.J."/>
            <person name="Pardy F."/>
            <person name="Fuh T."/>
            <person name="Niatou-Singa F.S."/>
            <person name="Gouil Q."/>
            <person name="Baker L."/>
            <person name="Ritchie M.E."/>
            <person name="Jex A.R."/>
            <person name="Gazzola D."/>
            <person name="Li H."/>
            <person name="Toshio Fujiwara R."/>
            <person name="Zhan B."/>
            <person name="Aroian R.V."/>
            <person name="Pafco B."/>
            <person name="Schwarz E.M."/>
        </authorList>
    </citation>
    <scope>NUCLEOTIDE SEQUENCE [LARGE SCALE GENOMIC DNA]</scope>
    <source>
        <strain evidence="2 3">Aroian</strain>
        <tissue evidence="2">Whole animal</tissue>
    </source>
</reference>
<name>A0ABR1EGG6_NECAM</name>
<comment type="caution">
    <text evidence="2">The sequence shown here is derived from an EMBL/GenBank/DDBJ whole genome shotgun (WGS) entry which is preliminary data.</text>
</comment>
<protein>
    <submittedName>
        <fullName evidence="2">Uncharacterized protein</fullName>
    </submittedName>
</protein>
<feature type="compositionally biased region" description="Basic residues" evidence="1">
    <location>
        <begin position="11"/>
        <end position="21"/>
    </location>
</feature>
<proteinExistence type="predicted"/>
<dbReference type="EMBL" id="JAVFWL010000006">
    <property type="protein sequence ID" value="KAK6761780.1"/>
    <property type="molecule type" value="Genomic_DNA"/>
</dbReference>
<gene>
    <name evidence="2" type="primary">Necator_chrX.g22912</name>
    <name evidence="2" type="ORF">RB195_022749</name>
</gene>
<accession>A0ABR1EGG6</accession>
<evidence type="ECO:0000256" key="1">
    <source>
        <dbReference type="SAM" id="MobiDB-lite"/>
    </source>
</evidence>